<dbReference type="InterPro" id="IPR007627">
    <property type="entry name" value="RNA_pol_sigma70_r2"/>
</dbReference>
<dbReference type="InterPro" id="IPR013325">
    <property type="entry name" value="RNA_pol_sigma_r2"/>
</dbReference>
<evidence type="ECO:0000256" key="2">
    <source>
        <dbReference type="ARBA" id="ARBA00023015"/>
    </source>
</evidence>
<evidence type="ECO:0000256" key="1">
    <source>
        <dbReference type="ARBA" id="ARBA00010641"/>
    </source>
</evidence>
<keyword evidence="4" id="KW-0804">Transcription</keyword>
<organism evidence="5 6">
    <name type="scientific">Thermobifida halotolerans</name>
    <dbReference type="NCBI Taxonomy" id="483545"/>
    <lineage>
        <taxon>Bacteria</taxon>
        <taxon>Bacillati</taxon>
        <taxon>Actinomycetota</taxon>
        <taxon>Actinomycetes</taxon>
        <taxon>Streptosporangiales</taxon>
        <taxon>Nocardiopsidaceae</taxon>
        <taxon>Thermobifida</taxon>
    </lineage>
</organism>
<dbReference type="PANTHER" id="PTHR47756">
    <property type="entry name" value="BLL6612 PROTEIN-RELATED"/>
    <property type="match status" value="1"/>
</dbReference>
<accession>A0A399G3J7</accession>
<keyword evidence="3" id="KW-0731">Sigma factor</keyword>
<dbReference type="Pfam" id="PF08281">
    <property type="entry name" value="Sigma70_r4_2"/>
    <property type="match status" value="1"/>
</dbReference>
<dbReference type="InterPro" id="IPR014284">
    <property type="entry name" value="RNA_pol_sigma-70_dom"/>
</dbReference>
<dbReference type="Pfam" id="PF20239">
    <property type="entry name" value="DUF6596"/>
    <property type="match status" value="1"/>
</dbReference>
<evidence type="ECO:0000313" key="5">
    <source>
        <dbReference type="EMBL" id="UOE21132.1"/>
    </source>
</evidence>
<dbReference type="InterPro" id="IPR046531">
    <property type="entry name" value="DUF6596"/>
</dbReference>
<keyword evidence="6" id="KW-1185">Reference proteome</keyword>
<dbReference type="InterPro" id="IPR011990">
    <property type="entry name" value="TPR-like_helical_dom_sf"/>
</dbReference>
<dbReference type="EMBL" id="CP063196">
    <property type="protein sequence ID" value="UOE21132.1"/>
    <property type="molecule type" value="Genomic_DNA"/>
</dbReference>
<proteinExistence type="inferred from homology"/>
<evidence type="ECO:0000256" key="3">
    <source>
        <dbReference type="ARBA" id="ARBA00023082"/>
    </source>
</evidence>
<dbReference type="Gene3D" id="1.10.10.10">
    <property type="entry name" value="Winged helix-like DNA-binding domain superfamily/Winged helix DNA-binding domain"/>
    <property type="match status" value="1"/>
</dbReference>
<dbReference type="Proteomes" id="UP000265719">
    <property type="component" value="Chromosome"/>
</dbReference>
<dbReference type="Gene3D" id="1.25.40.10">
    <property type="entry name" value="Tetratricopeptide repeat domain"/>
    <property type="match status" value="1"/>
</dbReference>
<dbReference type="InterPro" id="IPR013249">
    <property type="entry name" value="RNA_pol_sigma70_r4_t2"/>
</dbReference>
<dbReference type="SUPFAM" id="SSF88659">
    <property type="entry name" value="Sigma3 and sigma4 domains of RNA polymerase sigma factors"/>
    <property type="match status" value="1"/>
</dbReference>
<evidence type="ECO:0000313" key="6">
    <source>
        <dbReference type="Proteomes" id="UP000265719"/>
    </source>
</evidence>
<dbReference type="NCBIfam" id="TIGR02937">
    <property type="entry name" value="sigma70-ECF"/>
    <property type="match status" value="1"/>
</dbReference>
<name>A0A399G3J7_9ACTN</name>
<dbReference type="GO" id="GO:0003677">
    <property type="term" value="F:DNA binding"/>
    <property type="evidence" value="ECO:0007669"/>
    <property type="project" value="InterPro"/>
</dbReference>
<dbReference type="GO" id="GO:0016987">
    <property type="term" value="F:sigma factor activity"/>
    <property type="evidence" value="ECO:0007669"/>
    <property type="project" value="UniProtKB-KW"/>
</dbReference>
<dbReference type="RefSeq" id="WP_119267795.1">
    <property type="nucleotide sequence ID" value="NZ_CP063196.1"/>
</dbReference>
<comment type="similarity">
    <text evidence="1">Belongs to the sigma-70 factor family. ECF subfamily.</text>
</comment>
<dbReference type="InterPro" id="IPR013324">
    <property type="entry name" value="RNA_pol_sigma_r3/r4-like"/>
</dbReference>
<reference evidence="5" key="1">
    <citation type="submission" date="2020-10" db="EMBL/GenBank/DDBJ databases">
        <title>De novo genome project of the cellulose decomposer Thermobifida halotolerans type strain.</title>
        <authorList>
            <person name="Nagy I."/>
            <person name="Horvath B."/>
            <person name="Kukolya J."/>
            <person name="Nagy I."/>
            <person name="Orsini M."/>
        </authorList>
    </citation>
    <scope>NUCLEOTIDE SEQUENCE</scope>
    <source>
        <strain evidence="5">DSM 44931</strain>
    </source>
</reference>
<evidence type="ECO:0000256" key="4">
    <source>
        <dbReference type="ARBA" id="ARBA00023163"/>
    </source>
</evidence>
<dbReference type="PANTHER" id="PTHR47756:SF2">
    <property type="entry name" value="BLL6612 PROTEIN"/>
    <property type="match status" value="1"/>
</dbReference>
<sequence>MTSDAESVVASAFREEWGQIVATLIRITGDWDLSEESTQDAFASALERWPVDGIPRRPGAWLTSVARNRAHDRLRRDAVGAAKLRELALLARADGAAENEDADGAFPDDRLRLIFTCCHPALPLEARVALTLRSLLGLTTAEIARVFLVSEATMSQRLVRAKRKIRNAGIPFRVPPPHLLPERIPAVLGVLYLLFTEGYAATSGTDLVRRSLCSEAIRLTRVLAALMPDEPEVLGLLALMLLHDARHAARVDDAGDLVTLEEQDRTRWNAAEIAEGVGVLDRALRLGRLGGYQLQAAIAACHCTAVDPADTDWAQICALYEQLVRLTPSPVVELNRAVAVGMAEGPEAGLALIEKLEASDALANYHLLPAARADLLRRLDRLEEAAAAYRQALDLATTDAERRYLARRLAETVGT</sequence>
<dbReference type="Pfam" id="PF04542">
    <property type="entry name" value="Sigma70_r2"/>
    <property type="match status" value="1"/>
</dbReference>
<gene>
    <name evidence="5" type="ORF">NI17_008315</name>
</gene>
<dbReference type="AlphaFoldDB" id="A0A399G3J7"/>
<dbReference type="SUPFAM" id="SSF88946">
    <property type="entry name" value="Sigma2 domain of RNA polymerase sigma factors"/>
    <property type="match status" value="1"/>
</dbReference>
<dbReference type="KEGG" id="thao:NI17_008315"/>
<keyword evidence="2" id="KW-0805">Transcription regulation</keyword>
<dbReference type="InterPro" id="IPR036388">
    <property type="entry name" value="WH-like_DNA-bd_sf"/>
</dbReference>
<protein>
    <submittedName>
        <fullName evidence="5">RNA polymerase sigma factor</fullName>
    </submittedName>
</protein>
<dbReference type="GO" id="GO:0006352">
    <property type="term" value="P:DNA-templated transcription initiation"/>
    <property type="evidence" value="ECO:0007669"/>
    <property type="project" value="InterPro"/>
</dbReference>
<dbReference type="Gene3D" id="1.10.1740.10">
    <property type="match status" value="1"/>
</dbReference>